<accession>X1SYF3</accession>
<reference evidence="1" key="1">
    <citation type="journal article" date="2014" name="Front. Microbiol.">
        <title>High frequency of phylogenetically diverse reductive dehalogenase-homologous genes in deep subseafloor sedimentary metagenomes.</title>
        <authorList>
            <person name="Kawai M."/>
            <person name="Futagami T."/>
            <person name="Toyoda A."/>
            <person name="Takaki Y."/>
            <person name="Nishi S."/>
            <person name="Hori S."/>
            <person name="Arai W."/>
            <person name="Tsubouchi T."/>
            <person name="Morono Y."/>
            <person name="Uchiyama I."/>
            <person name="Ito T."/>
            <person name="Fujiyama A."/>
            <person name="Inagaki F."/>
            <person name="Takami H."/>
        </authorList>
    </citation>
    <scope>NUCLEOTIDE SEQUENCE</scope>
    <source>
        <strain evidence="1">Expedition CK06-06</strain>
    </source>
</reference>
<evidence type="ECO:0000313" key="1">
    <source>
        <dbReference type="EMBL" id="GAI72864.1"/>
    </source>
</evidence>
<gene>
    <name evidence="1" type="ORF">S12H4_25099</name>
</gene>
<feature type="non-terminal residue" evidence="1">
    <location>
        <position position="1"/>
    </location>
</feature>
<protein>
    <submittedName>
        <fullName evidence="1">Uncharacterized protein</fullName>
    </submittedName>
</protein>
<dbReference type="AlphaFoldDB" id="X1SYF3"/>
<proteinExistence type="predicted"/>
<sequence length="39" mass="4314">PQSQKGMSKHLQLKICLDQIAKVSIINFVGDLVPQPLPE</sequence>
<comment type="caution">
    <text evidence="1">The sequence shown here is derived from an EMBL/GenBank/DDBJ whole genome shotgun (WGS) entry which is preliminary data.</text>
</comment>
<organism evidence="1">
    <name type="scientific">marine sediment metagenome</name>
    <dbReference type="NCBI Taxonomy" id="412755"/>
    <lineage>
        <taxon>unclassified sequences</taxon>
        <taxon>metagenomes</taxon>
        <taxon>ecological metagenomes</taxon>
    </lineage>
</organism>
<name>X1SYF3_9ZZZZ</name>
<dbReference type="EMBL" id="BARW01013895">
    <property type="protein sequence ID" value="GAI72864.1"/>
    <property type="molecule type" value="Genomic_DNA"/>
</dbReference>